<dbReference type="PROSITE" id="PS50995">
    <property type="entry name" value="HTH_MARR_2"/>
    <property type="match status" value="1"/>
</dbReference>
<dbReference type="EMBL" id="BDOQ01000013">
    <property type="protein sequence ID" value="GBG14998.1"/>
    <property type="molecule type" value="Genomic_DNA"/>
</dbReference>
<accession>A0A2R5FBR9</accession>
<keyword evidence="6" id="KW-1185">Reference proteome</keyword>
<dbReference type="InterPro" id="IPR036388">
    <property type="entry name" value="WH-like_DNA-bd_sf"/>
</dbReference>
<evidence type="ECO:0000256" key="2">
    <source>
        <dbReference type="ARBA" id="ARBA00023125"/>
    </source>
</evidence>
<comment type="caution">
    <text evidence="5">The sequence shown here is derived from an EMBL/GenBank/DDBJ whole genome shotgun (WGS) entry which is preliminary data.</text>
</comment>
<keyword evidence="1" id="KW-0805">Transcription regulation</keyword>
<evidence type="ECO:0000259" key="4">
    <source>
        <dbReference type="PROSITE" id="PS50995"/>
    </source>
</evidence>
<dbReference type="InterPro" id="IPR036390">
    <property type="entry name" value="WH_DNA-bd_sf"/>
</dbReference>
<dbReference type="PANTHER" id="PTHR42756:SF1">
    <property type="entry name" value="TRANSCRIPTIONAL REPRESSOR OF EMRAB OPERON"/>
    <property type="match status" value="1"/>
</dbReference>
<organism evidence="5 6">
    <name type="scientific">Novimethylophilus kurashikiensis</name>
    <dbReference type="NCBI Taxonomy" id="1825523"/>
    <lineage>
        <taxon>Bacteria</taxon>
        <taxon>Pseudomonadati</taxon>
        <taxon>Pseudomonadota</taxon>
        <taxon>Betaproteobacteria</taxon>
        <taxon>Nitrosomonadales</taxon>
        <taxon>Methylophilaceae</taxon>
        <taxon>Novimethylophilus</taxon>
    </lineage>
</organism>
<dbReference type="OrthoDB" id="8911933at2"/>
<keyword evidence="2" id="KW-0238">DNA-binding</keyword>
<dbReference type="Gene3D" id="1.10.10.10">
    <property type="entry name" value="Winged helix-like DNA-binding domain superfamily/Winged helix DNA-binding domain"/>
    <property type="match status" value="1"/>
</dbReference>
<evidence type="ECO:0000256" key="1">
    <source>
        <dbReference type="ARBA" id="ARBA00023015"/>
    </source>
</evidence>
<dbReference type="GO" id="GO:0003677">
    <property type="term" value="F:DNA binding"/>
    <property type="evidence" value="ECO:0007669"/>
    <property type="project" value="UniProtKB-KW"/>
</dbReference>
<dbReference type="AlphaFoldDB" id="A0A2R5FBR9"/>
<dbReference type="GO" id="GO:0003700">
    <property type="term" value="F:DNA-binding transcription factor activity"/>
    <property type="evidence" value="ECO:0007669"/>
    <property type="project" value="InterPro"/>
</dbReference>
<dbReference type="InterPro" id="IPR000835">
    <property type="entry name" value="HTH_MarR-typ"/>
</dbReference>
<dbReference type="Pfam" id="PF01047">
    <property type="entry name" value="MarR"/>
    <property type="match status" value="1"/>
</dbReference>
<keyword evidence="3" id="KW-0804">Transcription</keyword>
<protein>
    <submittedName>
        <fullName evidence="5">MarR family transcriptional regulator</fullName>
    </submittedName>
</protein>
<dbReference type="PRINTS" id="PR00598">
    <property type="entry name" value="HTHMARR"/>
</dbReference>
<dbReference type="Proteomes" id="UP000245081">
    <property type="component" value="Unassembled WGS sequence"/>
</dbReference>
<dbReference type="SMART" id="SM00347">
    <property type="entry name" value="HTH_MARR"/>
    <property type="match status" value="1"/>
</dbReference>
<evidence type="ECO:0000313" key="5">
    <source>
        <dbReference type="EMBL" id="GBG14998.1"/>
    </source>
</evidence>
<feature type="domain" description="HTH marR-type" evidence="4">
    <location>
        <begin position="13"/>
        <end position="142"/>
    </location>
</feature>
<sequence length="165" mass="18263">MSESDTSALSLQVLGLFRIIFKSSNKHFEAIEKAVGFSGAQLWTLSEIAQADGIKVSHLARVMSLHQSTVSNLIVKLEERQLVDRVRDEKDRRSVRLKATSTGLAVLGRAPAPLRGLLPDALMRMQPEQLAALKTALDTVLDLMEIKTERYAREPLGEPITLDKS</sequence>
<reference evidence="5 6" key="1">
    <citation type="journal article" date="2018" name="Environ. Microbiol.">
        <title>Isolation and genomic characterization of Novimethylophilus kurashikiensis gen. nov. sp. nov., a new lanthanide-dependent methylotrophic species of Methylophilaceae.</title>
        <authorList>
            <person name="Lv H."/>
            <person name="Sahin N."/>
            <person name="Tani A."/>
        </authorList>
    </citation>
    <scope>NUCLEOTIDE SEQUENCE [LARGE SCALE GENOMIC DNA]</scope>
    <source>
        <strain evidence="5 6">La2-4</strain>
    </source>
</reference>
<name>A0A2R5FBR9_9PROT</name>
<dbReference type="RefSeq" id="WP_109016169.1">
    <property type="nucleotide sequence ID" value="NZ_BDOQ01000013.1"/>
</dbReference>
<proteinExistence type="predicted"/>
<gene>
    <name evidence="5" type="ORF">NMK_2599</name>
</gene>
<dbReference type="PANTHER" id="PTHR42756">
    <property type="entry name" value="TRANSCRIPTIONAL REGULATOR, MARR"/>
    <property type="match status" value="1"/>
</dbReference>
<evidence type="ECO:0000313" key="6">
    <source>
        <dbReference type="Proteomes" id="UP000245081"/>
    </source>
</evidence>
<evidence type="ECO:0000256" key="3">
    <source>
        <dbReference type="ARBA" id="ARBA00023163"/>
    </source>
</evidence>
<dbReference type="SUPFAM" id="SSF46785">
    <property type="entry name" value="Winged helix' DNA-binding domain"/>
    <property type="match status" value="1"/>
</dbReference>